<comment type="caution">
    <text evidence="2">The sequence shown here is derived from an EMBL/GenBank/DDBJ whole genome shotgun (WGS) entry which is preliminary data.</text>
</comment>
<dbReference type="EMBL" id="JACAGB010000041">
    <property type="protein sequence ID" value="KAF6287279.1"/>
    <property type="molecule type" value="Genomic_DNA"/>
</dbReference>
<evidence type="ECO:0000313" key="2">
    <source>
        <dbReference type="EMBL" id="KAF6287279.1"/>
    </source>
</evidence>
<evidence type="ECO:0008006" key="4">
    <source>
        <dbReference type="Google" id="ProtNLM"/>
    </source>
</evidence>
<feature type="chain" id="PRO_5029510060" description="Secreted protein" evidence="1">
    <location>
        <begin position="18"/>
        <end position="126"/>
    </location>
</feature>
<protein>
    <recommendedName>
        <fullName evidence="4">Secreted protein</fullName>
    </recommendedName>
</protein>
<name>A0A7J7SFW3_PIPKU</name>
<organism evidence="2 3">
    <name type="scientific">Pipistrellus kuhlii</name>
    <name type="common">Kuhl's pipistrelle</name>
    <dbReference type="NCBI Taxonomy" id="59472"/>
    <lineage>
        <taxon>Eukaryota</taxon>
        <taxon>Metazoa</taxon>
        <taxon>Chordata</taxon>
        <taxon>Craniata</taxon>
        <taxon>Vertebrata</taxon>
        <taxon>Euteleostomi</taxon>
        <taxon>Mammalia</taxon>
        <taxon>Eutheria</taxon>
        <taxon>Laurasiatheria</taxon>
        <taxon>Chiroptera</taxon>
        <taxon>Yangochiroptera</taxon>
        <taxon>Vespertilionidae</taxon>
        <taxon>Pipistrellus</taxon>
    </lineage>
</organism>
<reference evidence="2 3" key="1">
    <citation type="journal article" date="2020" name="Nature">
        <title>Six reference-quality genomes reveal evolution of bat adaptations.</title>
        <authorList>
            <person name="Jebb D."/>
            <person name="Huang Z."/>
            <person name="Pippel M."/>
            <person name="Hughes G.M."/>
            <person name="Lavrichenko K."/>
            <person name="Devanna P."/>
            <person name="Winkler S."/>
            <person name="Jermiin L.S."/>
            <person name="Skirmuntt E.C."/>
            <person name="Katzourakis A."/>
            <person name="Burkitt-Gray L."/>
            <person name="Ray D.A."/>
            <person name="Sullivan K.A.M."/>
            <person name="Roscito J.G."/>
            <person name="Kirilenko B.M."/>
            <person name="Davalos L.M."/>
            <person name="Corthals A.P."/>
            <person name="Power M.L."/>
            <person name="Jones G."/>
            <person name="Ransome R.D."/>
            <person name="Dechmann D.K.N."/>
            <person name="Locatelli A.G."/>
            <person name="Puechmaille S.J."/>
            <person name="Fedrigo O."/>
            <person name="Jarvis E.D."/>
            <person name="Hiller M."/>
            <person name="Vernes S.C."/>
            <person name="Myers E.W."/>
            <person name="Teeling E.C."/>
        </authorList>
    </citation>
    <scope>NUCLEOTIDE SEQUENCE [LARGE SCALE GENOMIC DNA]</scope>
    <source>
        <strain evidence="2">MPipKuh1</strain>
        <tissue evidence="2">Flight muscle</tissue>
    </source>
</reference>
<keyword evidence="3" id="KW-1185">Reference proteome</keyword>
<proteinExistence type="predicted"/>
<sequence>MYHIELLLSLCLTLSSSFNHVLHLDPLQICPTVPLLYSYVTWSSSPTQILHGFPLSMCHAEASLMCPAKFLLYPCVTWSPAPTYVSHGAPPHLCSLSPFHTQFSFGPLLVPGLQPRARLCECGVGE</sequence>
<feature type="signal peptide" evidence="1">
    <location>
        <begin position="1"/>
        <end position="17"/>
    </location>
</feature>
<evidence type="ECO:0000256" key="1">
    <source>
        <dbReference type="SAM" id="SignalP"/>
    </source>
</evidence>
<keyword evidence="1" id="KW-0732">Signal</keyword>
<evidence type="ECO:0000313" key="3">
    <source>
        <dbReference type="Proteomes" id="UP000558488"/>
    </source>
</evidence>
<dbReference type="AlphaFoldDB" id="A0A7J7SFW3"/>
<dbReference type="Proteomes" id="UP000558488">
    <property type="component" value="Unassembled WGS sequence"/>
</dbReference>
<gene>
    <name evidence="2" type="ORF">mPipKuh1_009971</name>
</gene>
<accession>A0A7J7SFW3</accession>